<comment type="similarity">
    <text evidence="1">Belongs to the DNA2/NAM7 helicase family.</text>
</comment>
<evidence type="ECO:0000256" key="1">
    <source>
        <dbReference type="ARBA" id="ARBA00007913"/>
    </source>
</evidence>
<evidence type="ECO:0000256" key="5">
    <source>
        <dbReference type="ARBA" id="ARBA00022840"/>
    </source>
</evidence>
<dbReference type="InterPro" id="IPR041679">
    <property type="entry name" value="DNA2/NAM7-like_C"/>
</dbReference>
<dbReference type="EMBL" id="GG675180">
    <property type="protein sequence ID" value="EER13527.1"/>
    <property type="molecule type" value="Genomic_DNA"/>
</dbReference>
<sequence>MCDALRALYDTPKCDDAMFINTGVGMTQGTEPGRQPYYFDPVMKGALLGTGAAPCPTKDDVGDLGMPLTEAQLNAIRSSWETPITLIQGPPGTGKTHTAVALVKHWVVNKITARGEGKVLVVADSNAAADNIRGLMVKAGIECYRVGRAQETDGGTREVSDDVLRKLEGTRAVRDYRRAVILGDIHKLPYFRQRIDKAAVDEYQVLVATCIGSGHQLLDSVDFESVIIDECTQATEPASLVPLARGAKRCVLLGDHKQLPATVHCNTAKSGGLGISLFERLAMSGTPVHLLDIQRRMHPSIAEFSNHHFYDNRIKHEVSDRPLIPGLRWPNPQIRVALVDTSQLIAGESKVGTSLMNREEARLLLDALYDAVANGTPPGQIGLVVPYNAQKSHVIAALKEDTRFSPEQRAAVQINTVDGFQGHEKELIFFSAVRSNVSGQVGFIADPRRMNVMLTRARRGLVVFCDVNTMTASGGHWRSWVEWIERKGGIITAADWRRGSRGE</sequence>
<dbReference type="OMA" id="WALNDIR"/>
<dbReference type="SUPFAM" id="SSF52540">
    <property type="entry name" value="P-loop containing nucleoside triphosphate hydrolases"/>
    <property type="match status" value="1"/>
</dbReference>
<dbReference type="PANTHER" id="PTHR43788">
    <property type="entry name" value="DNA2/NAM7 HELICASE FAMILY MEMBER"/>
    <property type="match status" value="1"/>
</dbReference>
<evidence type="ECO:0000256" key="3">
    <source>
        <dbReference type="ARBA" id="ARBA00022801"/>
    </source>
</evidence>
<keyword evidence="2" id="KW-0547">Nucleotide-binding</keyword>
<dbReference type="OrthoDB" id="6513042at2759"/>
<dbReference type="InterPro" id="IPR047187">
    <property type="entry name" value="SF1_C_Upf1"/>
</dbReference>
<gene>
    <name evidence="8" type="ORF">Pmar_PMAR000115</name>
</gene>
<organism evidence="9">
    <name type="scientific">Perkinsus marinus (strain ATCC 50983 / TXsc)</name>
    <dbReference type="NCBI Taxonomy" id="423536"/>
    <lineage>
        <taxon>Eukaryota</taxon>
        <taxon>Sar</taxon>
        <taxon>Alveolata</taxon>
        <taxon>Perkinsozoa</taxon>
        <taxon>Perkinsea</taxon>
        <taxon>Perkinsida</taxon>
        <taxon>Perkinsidae</taxon>
        <taxon>Perkinsus</taxon>
    </lineage>
</organism>
<protein>
    <recommendedName>
        <fullName evidence="7">Helicase ATP-binding domain-containing protein</fullName>
    </recommendedName>
</protein>
<evidence type="ECO:0000256" key="6">
    <source>
        <dbReference type="ARBA" id="ARBA00048432"/>
    </source>
</evidence>
<keyword evidence="3" id="KW-0378">Hydrolase</keyword>
<keyword evidence="9" id="KW-1185">Reference proteome</keyword>
<dbReference type="FunFam" id="3.40.50.300:FF:000326">
    <property type="entry name" value="P-loop containing nucleoside triphosphate hydrolase"/>
    <property type="match status" value="1"/>
</dbReference>
<dbReference type="CDD" id="cd18808">
    <property type="entry name" value="SF1_C_Upf1"/>
    <property type="match status" value="1"/>
</dbReference>
<dbReference type="InParanoid" id="C5KPY0"/>
<dbReference type="InterPro" id="IPR050534">
    <property type="entry name" value="Coronavir_polyprotein_1ab"/>
</dbReference>
<keyword evidence="4" id="KW-0347">Helicase</keyword>
<evidence type="ECO:0000256" key="2">
    <source>
        <dbReference type="ARBA" id="ARBA00022741"/>
    </source>
</evidence>
<dbReference type="Proteomes" id="UP000007800">
    <property type="component" value="Unassembled WGS sequence"/>
</dbReference>
<name>C5KPY0_PERM5</name>
<evidence type="ECO:0000259" key="7">
    <source>
        <dbReference type="SMART" id="SM00487"/>
    </source>
</evidence>
<keyword evidence="5" id="KW-0067">ATP-binding</keyword>
<comment type="catalytic activity">
    <reaction evidence="6">
        <text>ATP + H2O = ADP + phosphate + H(+)</text>
        <dbReference type="Rhea" id="RHEA:13065"/>
        <dbReference type="ChEBI" id="CHEBI:15377"/>
        <dbReference type="ChEBI" id="CHEBI:15378"/>
        <dbReference type="ChEBI" id="CHEBI:30616"/>
        <dbReference type="ChEBI" id="CHEBI:43474"/>
        <dbReference type="ChEBI" id="CHEBI:456216"/>
        <dbReference type="EC" id="3.6.4.12"/>
    </reaction>
    <physiologicalReaction direction="left-to-right" evidence="6">
        <dbReference type="Rhea" id="RHEA:13066"/>
    </physiologicalReaction>
</comment>
<dbReference type="RefSeq" id="XP_002781732.1">
    <property type="nucleotide sequence ID" value="XM_002781686.1"/>
</dbReference>
<feature type="domain" description="Helicase ATP-binding" evidence="7">
    <location>
        <begin position="64"/>
        <end position="317"/>
    </location>
</feature>
<dbReference type="GO" id="GO:0016787">
    <property type="term" value="F:hydrolase activity"/>
    <property type="evidence" value="ECO:0007669"/>
    <property type="project" value="UniProtKB-KW"/>
</dbReference>
<proteinExistence type="inferred from homology"/>
<dbReference type="GO" id="GO:0005524">
    <property type="term" value="F:ATP binding"/>
    <property type="evidence" value="ECO:0007669"/>
    <property type="project" value="UniProtKB-KW"/>
</dbReference>
<dbReference type="InterPro" id="IPR014001">
    <property type="entry name" value="Helicase_ATP-bd"/>
</dbReference>
<dbReference type="SMART" id="SM00487">
    <property type="entry name" value="DEXDc"/>
    <property type="match status" value="1"/>
</dbReference>
<evidence type="ECO:0000256" key="4">
    <source>
        <dbReference type="ARBA" id="ARBA00022806"/>
    </source>
</evidence>
<dbReference type="GO" id="GO:0043139">
    <property type="term" value="F:5'-3' DNA helicase activity"/>
    <property type="evidence" value="ECO:0007669"/>
    <property type="project" value="TreeGrafter"/>
</dbReference>
<dbReference type="GeneID" id="9042523"/>
<dbReference type="GO" id="GO:0005694">
    <property type="term" value="C:chromosome"/>
    <property type="evidence" value="ECO:0007669"/>
    <property type="project" value="UniProtKB-ARBA"/>
</dbReference>
<evidence type="ECO:0000313" key="9">
    <source>
        <dbReference type="Proteomes" id="UP000007800"/>
    </source>
</evidence>
<dbReference type="Pfam" id="PF13087">
    <property type="entry name" value="AAA_12"/>
    <property type="match status" value="1"/>
</dbReference>
<reference evidence="8 9" key="1">
    <citation type="submission" date="2008-07" db="EMBL/GenBank/DDBJ databases">
        <authorList>
            <person name="El-Sayed N."/>
            <person name="Caler E."/>
            <person name="Inman J."/>
            <person name="Amedeo P."/>
            <person name="Hass B."/>
            <person name="Wortman J."/>
        </authorList>
    </citation>
    <scope>NUCLEOTIDE SEQUENCE [LARGE SCALE GENOMIC DNA]</scope>
    <source>
        <strain evidence="9">ATCC 50983 / TXsc</strain>
    </source>
</reference>
<accession>C5KPY0</accession>
<dbReference type="Pfam" id="PF13086">
    <property type="entry name" value="AAA_11"/>
    <property type="match status" value="2"/>
</dbReference>
<dbReference type="PANTHER" id="PTHR43788:SF13">
    <property type="entry name" value="REGULATOR OF NONSENSE TRANSCRIPTS 1"/>
    <property type="match status" value="1"/>
</dbReference>
<dbReference type="InterPro" id="IPR027417">
    <property type="entry name" value="P-loop_NTPase"/>
</dbReference>
<evidence type="ECO:0000313" key="8">
    <source>
        <dbReference type="EMBL" id="EER13527.1"/>
    </source>
</evidence>
<dbReference type="AlphaFoldDB" id="C5KPY0"/>
<dbReference type="Gene3D" id="3.40.50.300">
    <property type="entry name" value="P-loop containing nucleotide triphosphate hydrolases"/>
    <property type="match status" value="2"/>
</dbReference>
<dbReference type="InterPro" id="IPR041677">
    <property type="entry name" value="DNA2/NAM7_AAA_11"/>
</dbReference>